<keyword evidence="2" id="KW-0479">Metal-binding</keyword>
<dbReference type="InterPro" id="IPR036236">
    <property type="entry name" value="Znf_C2H2_sf"/>
</dbReference>
<evidence type="ECO:0000256" key="3">
    <source>
        <dbReference type="ARBA" id="ARBA00022737"/>
    </source>
</evidence>
<keyword evidence="3" id="KW-0677">Repeat</keyword>
<dbReference type="AlphaFoldDB" id="A0A9D4DJ99"/>
<dbReference type="PANTHER" id="PTHR16515:SF49">
    <property type="entry name" value="GASTRULA ZINC FINGER PROTEIN XLCGF49.1-LIKE-RELATED"/>
    <property type="match status" value="1"/>
</dbReference>
<feature type="compositionally biased region" description="Low complexity" evidence="8">
    <location>
        <begin position="78"/>
        <end position="87"/>
    </location>
</feature>
<evidence type="ECO:0000313" key="10">
    <source>
        <dbReference type="EMBL" id="KAH3749943.1"/>
    </source>
</evidence>
<keyword evidence="5" id="KW-0862">Zinc</keyword>
<evidence type="ECO:0000256" key="7">
    <source>
        <dbReference type="PROSITE-ProRule" id="PRU00042"/>
    </source>
</evidence>
<accession>A0A9D4DJ99</accession>
<name>A0A9D4DJ99_DREPO</name>
<feature type="domain" description="C2H2-type" evidence="9">
    <location>
        <begin position="130"/>
        <end position="157"/>
    </location>
</feature>
<dbReference type="PANTHER" id="PTHR16515">
    <property type="entry name" value="PR DOMAIN ZINC FINGER PROTEIN"/>
    <property type="match status" value="1"/>
</dbReference>
<dbReference type="EMBL" id="JAIWYP010000010">
    <property type="protein sequence ID" value="KAH3749943.1"/>
    <property type="molecule type" value="Genomic_DNA"/>
</dbReference>
<organism evidence="10 11">
    <name type="scientific">Dreissena polymorpha</name>
    <name type="common">Zebra mussel</name>
    <name type="synonym">Mytilus polymorpha</name>
    <dbReference type="NCBI Taxonomy" id="45954"/>
    <lineage>
        <taxon>Eukaryota</taxon>
        <taxon>Metazoa</taxon>
        <taxon>Spiralia</taxon>
        <taxon>Lophotrochozoa</taxon>
        <taxon>Mollusca</taxon>
        <taxon>Bivalvia</taxon>
        <taxon>Autobranchia</taxon>
        <taxon>Heteroconchia</taxon>
        <taxon>Euheterodonta</taxon>
        <taxon>Imparidentia</taxon>
        <taxon>Neoheterodontei</taxon>
        <taxon>Myida</taxon>
        <taxon>Dreissenoidea</taxon>
        <taxon>Dreissenidae</taxon>
        <taxon>Dreissena</taxon>
    </lineage>
</organism>
<evidence type="ECO:0000256" key="4">
    <source>
        <dbReference type="ARBA" id="ARBA00022771"/>
    </source>
</evidence>
<evidence type="ECO:0000256" key="1">
    <source>
        <dbReference type="ARBA" id="ARBA00004123"/>
    </source>
</evidence>
<dbReference type="SUPFAM" id="SSF57667">
    <property type="entry name" value="beta-beta-alpha zinc fingers"/>
    <property type="match status" value="1"/>
</dbReference>
<dbReference type="InterPro" id="IPR050331">
    <property type="entry name" value="Zinc_finger"/>
</dbReference>
<comment type="caution">
    <text evidence="10">The sequence shown here is derived from an EMBL/GenBank/DDBJ whole genome shotgun (WGS) entry which is preliminary data.</text>
</comment>
<dbReference type="GO" id="GO:0005634">
    <property type="term" value="C:nucleus"/>
    <property type="evidence" value="ECO:0007669"/>
    <property type="project" value="UniProtKB-SubCell"/>
</dbReference>
<comment type="subcellular location">
    <subcellularLocation>
        <location evidence="1">Nucleus</location>
    </subcellularLocation>
</comment>
<dbReference type="GO" id="GO:0008270">
    <property type="term" value="F:zinc ion binding"/>
    <property type="evidence" value="ECO:0007669"/>
    <property type="project" value="UniProtKB-KW"/>
</dbReference>
<reference evidence="10" key="2">
    <citation type="submission" date="2020-11" db="EMBL/GenBank/DDBJ databases">
        <authorList>
            <person name="McCartney M.A."/>
            <person name="Auch B."/>
            <person name="Kono T."/>
            <person name="Mallez S."/>
            <person name="Becker A."/>
            <person name="Gohl D.M."/>
            <person name="Silverstein K.A.T."/>
            <person name="Koren S."/>
            <person name="Bechman K.B."/>
            <person name="Herman A."/>
            <person name="Abrahante J.E."/>
            <person name="Garbe J."/>
        </authorList>
    </citation>
    <scope>NUCLEOTIDE SEQUENCE</scope>
    <source>
        <strain evidence="10">Duluth1</strain>
        <tissue evidence="10">Whole animal</tissue>
    </source>
</reference>
<feature type="domain" description="C2H2-type" evidence="9">
    <location>
        <begin position="158"/>
        <end position="180"/>
    </location>
</feature>
<proteinExistence type="predicted"/>
<gene>
    <name evidence="10" type="ORF">DPMN_184459</name>
</gene>
<feature type="region of interest" description="Disordered" evidence="8">
    <location>
        <begin position="78"/>
        <end position="97"/>
    </location>
</feature>
<evidence type="ECO:0000256" key="2">
    <source>
        <dbReference type="ARBA" id="ARBA00022723"/>
    </source>
</evidence>
<evidence type="ECO:0000313" key="11">
    <source>
        <dbReference type="Proteomes" id="UP000828390"/>
    </source>
</evidence>
<dbReference type="PROSITE" id="PS50157">
    <property type="entry name" value="ZINC_FINGER_C2H2_2"/>
    <property type="match status" value="2"/>
</dbReference>
<keyword evidence="4 7" id="KW-0863">Zinc-finger</keyword>
<evidence type="ECO:0000259" key="9">
    <source>
        <dbReference type="PROSITE" id="PS50157"/>
    </source>
</evidence>
<keyword evidence="11" id="KW-1185">Reference proteome</keyword>
<evidence type="ECO:0000256" key="8">
    <source>
        <dbReference type="SAM" id="MobiDB-lite"/>
    </source>
</evidence>
<dbReference type="Proteomes" id="UP000828390">
    <property type="component" value="Unassembled WGS sequence"/>
</dbReference>
<dbReference type="SMART" id="SM00355">
    <property type="entry name" value="ZnF_C2H2"/>
    <property type="match status" value="3"/>
</dbReference>
<evidence type="ECO:0000256" key="6">
    <source>
        <dbReference type="ARBA" id="ARBA00023242"/>
    </source>
</evidence>
<dbReference type="PROSITE" id="PS00028">
    <property type="entry name" value="ZINC_FINGER_C2H2_1"/>
    <property type="match status" value="2"/>
</dbReference>
<dbReference type="InterPro" id="IPR013087">
    <property type="entry name" value="Znf_C2H2_type"/>
</dbReference>
<dbReference type="GO" id="GO:0010468">
    <property type="term" value="P:regulation of gene expression"/>
    <property type="evidence" value="ECO:0007669"/>
    <property type="project" value="TreeGrafter"/>
</dbReference>
<keyword evidence="6" id="KW-0539">Nucleus</keyword>
<sequence>MVCLSSSLPGGGQCVSMETQSVAMESHTALSSASHPDRTYPVIVSSYSVGPAGVLETTVATKTISNWWYWSVPDADQQAQAGADDPGIGSLGRGTQEAQPPVLHLSSQVTQITELYRHRVTLNEAASSMLKCNTCNLTFREPLDLEKHRQLHLDRRVYKCCICQYTFSDLYNFRCHLRIHDKIATYTCDMCPFMVFGERKQYISHLEDHELAKDSYIPGHTLRLPCFVCKKDFPDRFMQLKPVILQSTLKKLLKRMAWQARLQC</sequence>
<protein>
    <recommendedName>
        <fullName evidence="9">C2H2-type domain-containing protein</fullName>
    </recommendedName>
</protein>
<evidence type="ECO:0000256" key="5">
    <source>
        <dbReference type="ARBA" id="ARBA00022833"/>
    </source>
</evidence>
<dbReference type="Gene3D" id="3.30.160.60">
    <property type="entry name" value="Classic Zinc Finger"/>
    <property type="match status" value="1"/>
</dbReference>
<reference evidence="10" key="1">
    <citation type="journal article" date="2019" name="bioRxiv">
        <title>The Genome of the Zebra Mussel, Dreissena polymorpha: A Resource for Invasive Species Research.</title>
        <authorList>
            <person name="McCartney M.A."/>
            <person name="Auch B."/>
            <person name="Kono T."/>
            <person name="Mallez S."/>
            <person name="Zhang Y."/>
            <person name="Obille A."/>
            <person name="Becker A."/>
            <person name="Abrahante J.E."/>
            <person name="Garbe J."/>
            <person name="Badalamenti J.P."/>
            <person name="Herman A."/>
            <person name="Mangelson H."/>
            <person name="Liachko I."/>
            <person name="Sullivan S."/>
            <person name="Sone E.D."/>
            <person name="Koren S."/>
            <person name="Silverstein K.A.T."/>
            <person name="Beckman K.B."/>
            <person name="Gohl D.M."/>
        </authorList>
    </citation>
    <scope>NUCLEOTIDE SEQUENCE</scope>
    <source>
        <strain evidence="10">Duluth1</strain>
        <tissue evidence="10">Whole animal</tissue>
    </source>
</reference>